<gene>
    <name evidence="1" type="ORF">MBAV_006412</name>
</gene>
<comment type="caution">
    <text evidence="1">The sequence shown here is derived from an EMBL/GenBank/DDBJ whole genome shotgun (WGS) entry which is preliminary data.</text>
</comment>
<evidence type="ECO:0000313" key="1">
    <source>
        <dbReference type="EMBL" id="KJU81398.1"/>
    </source>
</evidence>
<organism evidence="1 2">
    <name type="scientific">Candidatus Magnetobacterium bavaricum</name>
    <dbReference type="NCBI Taxonomy" id="29290"/>
    <lineage>
        <taxon>Bacteria</taxon>
        <taxon>Pseudomonadati</taxon>
        <taxon>Nitrospirota</taxon>
        <taxon>Thermodesulfovibrionia</taxon>
        <taxon>Thermodesulfovibrionales</taxon>
        <taxon>Candidatus Magnetobacteriaceae</taxon>
        <taxon>Candidatus Magnetobacterium</taxon>
    </lineage>
</organism>
<protein>
    <submittedName>
        <fullName evidence="1">Uncharacterized protein</fullName>
    </submittedName>
</protein>
<accession>A0A0F3GL45</accession>
<name>A0A0F3GL45_9BACT</name>
<dbReference type="AlphaFoldDB" id="A0A0F3GL45"/>
<dbReference type="EMBL" id="LACI01002716">
    <property type="protein sequence ID" value="KJU81398.1"/>
    <property type="molecule type" value="Genomic_DNA"/>
</dbReference>
<evidence type="ECO:0000313" key="2">
    <source>
        <dbReference type="Proteomes" id="UP000033423"/>
    </source>
</evidence>
<sequence>MTRRKLKSYRILFKKQGKFYSAVRRHGFLLSPSLFKPGTCLQVCHSWLDQESRVRKRIVTMKYKEDTSYLDNVILKYLHVKDV</sequence>
<keyword evidence="2" id="KW-1185">Reference proteome</keyword>
<dbReference type="Proteomes" id="UP000033423">
    <property type="component" value="Unassembled WGS sequence"/>
</dbReference>
<reference evidence="1 2" key="1">
    <citation type="submission" date="2015-02" db="EMBL/GenBank/DDBJ databases">
        <title>Single-cell genomics of uncultivated deep-branching MTB reveals a conserved set of magnetosome genes.</title>
        <authorList>
            <person name="Kolinko S."/>
            <person name="Richter M."/>
            <person name="Glockner F.O."/>
            <person name="Brachmann A."/>
            <person name="Schuler D."/>
        </authorList>
    </citation>
    <scope>NUCLEOTIDE SEQUENCE [LARGE SCALE GENOMIC DNA]</scope>
    <source>
        <strain evidence="1">TM-1</strain>
    </source>
</reference>
<proteinExistence type="predicted"/>